<dbReference type="InParanoid" id="A0A067QX05"/>
<protein>
    <submittedName>
        <fullName evidence="1">Uncharacterized protein</fullName>
    </submittedName>
</protein>
<organism evidence="1 2">
    <name type="scientific">Zootermopsis nevadensis</name>
    <name type="common">Dampwood termite</name>
    <dbReference type="NCBI Taxonomy" id="136037"/>
    <lineage>
        <taxon>Eukaryota</taxon>
        <taxon>Metazoa</taxon>
        <taxon>Ecdysozoa</taxon>
        <taxon>Arthropoda</taxon>
        <taxon>Hexapoda</taxon>
        <taxon>Insecta</taxon>
        <taxon>Pterygota</taxon>
        <taxon>Neoptera</taxon>
        <taxon>Polyneoptera</taxon>
        <taxon>Dictyoptera</taxon>
        <taxon>Blattodea</taxon>
        <taxon>Blattoidea</taxon>
        <taxon>Termitoidae</taxon>
        <taxon>Termopsidae</taxon>
        <taxon>Zootermopsis</taxon>
    </lineage>
</organism>
<dbReference type="Proteomes" id="UP000027135">
    <property type="component" value="Unassembled WGS sequence"/>
</dbReference>
<accession>A0A067QX05</accession>
<evidence type="ECO:0000313" key="2">
    <source>
        <dbReference type="Proteomes" id="UP000027135"/>
    </source>
</evidence>
<name>A0A067QX05_ZOONE</name>
<dbReference type="AlphaFoldDB" id="A0A067QX05"/>
<keyword evidence="2" id="KW-1185">Reference proteome</keyword>
<proteinExistence type="predicted"/>
<dbReference type="STRING" id="136037.A0A067QX05"/>
<dbReference type="EMBL" id="KK852859">
    <property type="protein sequence ID" value="KDR14850.1"/>
    <property type="molecule type" value="Genomic_DNA"/>
</dbReference>
<reference evidence="1 2" key="1">
    <citation type="journal article" date="2014" name="Nat. Commun.">
        <title>Molecular traces of alternative social organization in a termite genome.</title>
        <authorList>
            <person name="Terrapon N."/>
            <person name="Li C."/>
            <person name="Robertson H.M."/>
            <person name="Ji L."/>
            <person name="Meng X."/>
            <person name="Booth W."/>
            <person name="Chen Z."/>
            <person name="Childers C.P."/>
            <person name="Glastad K.M."/>
            <person name="Gokhale K."/>
            <person name="Gowin J."/>
            <person name="Gronenberg W."/>
            <person name="Hermansen R.A."/>
            <person name="Hu H."/>
            <person name="Hunt B.G."/>
            <person name="Huylmans A.K."/>
            <person name="Khalil S.M."/>
            <person name="Mitchell R.D."/>
            <person name="Munoz-Torres M.C."/>
            <person name="Mustard J.A."/>
            <person name="Pan H."/>
            <person name="Reese J.T."/>
            <person name="Scharf M.E."/>
            <person name="Sun F."/>
            <person name="Vogel H."/>
            <person name="Xiao J."/>
            <person name="Yang W."/>
            <person name="Yang Z."/>
            <person name="Yang Z."/>
            <person name="Zhou J."/>
            <person name="Zhu J."/>
            <person name="Brent C.S."/>
            <person name="Elsik C.G."/>
            <person name="Goodisman M.A."/>
            <person name="Liberles D.A."/>
            <person name="Roe R.M."/>
            <person name="Vargo E.L."/>
            <person name="Vilcinskas A."/>
            <person name="Wang J."/>
            <person name="Bornberg-Bauer E."/>
            <person name="Korb J."/>
            <person name="Zhang G."/>
            <person name="Liebig J."/>
        </authorList>
    </citation>
    <scope>NUCLEOTIDE SEQUENCE [LARGE SCALE GENOMIC DNA]</scope>
    <source>
        <tissue evidence="1">Whole organism</tissue>
    </source>
</reference>
<sequence length="185" mass="20999">MVADINLGIDTWIGRSLEELAAFQARDPKIQYIIQAENQRRVPSDVNYLLRHDVLYSKDSCNYPYWRPDLPTALEVQVIKFVHVSLGHLGTEKCMAEIASSVQLICMGPSRQGPRASATFWLCWDVFTKFAPILTEKPRGNTSNASHWRLCIFVMLNKSHVSISLVSFHSHIPKEILPTNADVFT</sequence>
<evidence type="ECO:0000313" key="1">
    <source>
        <dbReference type="EMBL" id="KDR14850.1"/>
    </source>
</evidence>
<gene>
    <name evidence="1" type="ORF">L798_11490</name>
</gene>